<sequence>MNRRTLTVNVGMAGVAYCLRPQSIRTSGLGSCVGVVVYTAHVAALAHVMLPDSAMSSVLDVNPAKYADTAVPLLAETIHQRGYHGRKRAKIAGGAHMFPQLATVDPLLDIGTRNVAAVRRALRDENIPIMAEITGGHAGRTIEFFPADQSLSVRTIHGGTRFY</sequence>
<dbReference type="Pfam" id="PF03975">
    <property type="entry name" value="CheD"/>
    <property type="match status" value="1"/>
</dbReference>
<accession>A0A1G8PQV1</accession>
<keyword evidence="2 3" id="KW-0378">Hydrolase</keyword>
<dbReference type="EC" id="3.5.1.44" evidence="3"/>
<dbReference type="GO" id="GO:0050568">
    <property type="term" value="F:protein-glutamine glutaminase activity"/>
    <property type="evidence" value="ECO:0007669"/>
    <property type="project" value="UniProtKB-UniRule"/>
</dbReference>
<dbReference type="InterPro" id="IPR011324">
    <property type="entry name" value="Cytotoxic_necrot_fac-like_cat"/>
</dbReference>
<dbReference type="GO" id="GO:0006935">
    <property type="term" value="P:chemotaxis"/>
    <property type="evidence" value="ECO:0007669"/>
    <property type="project" value="UniProtKB-UniRule"/>
</dbReference>
<dbReference type="HAMAP" id="MF_01440">
    <property type="entry name" value="CheD"/>
    <property type="match status" value="1"/>
</dbReference>
<comment type="catalytic activity">
    <reaction evidence="3">
        <text>L-glutaminyl-[protein] + H2O = L-glutamyl-[protein] + NH4(+)</text>
        <dbReference type="Rhea" id="RHEA:16441"/>
        <dbReference type="Rhea" id="RHEA-COMP:10207"/>
        <dbReference type="Rhea" id="RHEA-COMP:10208"/>
        <dbReference type="ChEBI" id="CHEBI:15377"/>
        <dbReference type="ChEBI" id="CHEBI:28938"/>
        <dbReference type="ChEBI" id="CHEBI:29973"/>
        <dbReference type="ChEBI" id="CHEBI:30011"/>
        <dbReference type="EC" id="3.5.1.44"/>
    </reaction>
</comment>
<dbReference type="PANTHER" id="PTHR35147:SF1">
    <property type="entry name" value="CHEMORECEPTOR GLUTAMINE DEAMIDASE CHED-RELATED"/>
    <property type="match status" value="1"/>
</dbReference>
<protein>
    <recommendedName>
        <fullName evidence="3">Probable chemoreceptor glutamine deamidase CheD</fullName>
        <ecNumber evidence="3">3.5.1.44</ecNumber>
    </recommendedName>
</protein>
<dbReference type="CDD" id="cd16352">
    <property type="entry name" value="CheD"/>
    <property type="match status" value="1"/>
</dbReference>
<dbReference type="EMBL" id="FNEN01000009">
    <property type="protein sequence ID" value="SDI94250.1"/>
    <property type="molecule type" value="Genomic_DNA"/>
</dbReference>
<evidence type="ECO:0000256" key="2">
    <source>
        <dbReference type="ARBA" id="ARBA00022801"/>
    </source>
</evidence>
<dbReference type="SUPFAM" id="SSF64438">
    <property type="entry name" value="CNF1/YfiH-like putative cysteine hydrolases"/>
    <property type="match status" value="1"/>
</dbReference>
<dbReference type="OrthoDB" id="9807202at2"/>
<dbReference type="Proteomes" id="UP000198853">
    <property type="component" value="Unassembled WGS sequence"/>
</dbReference>
<proteinExistence type="inferred from homology"/>
<evidence type="ECO:0000256" key="3">
    <source>
        <dbReference type="HAMAP-Rule" id="MF_01440"/>
    </source>
</evidence>
<comment type="function">
    <text evidence="3">Probably deamidates glutamine residues to glutamate on methyl-accepting chemotaxis receptors (MCPs), playing an important role in chemotaxis.</text>
</comment>
<keyword evidence="5" id="KW-1185">Reference proteome</keyword>
<keyword evidence="1 3" id="KW-0145">Chemotaxis</keyword>
<reference evidence="4 5" key="1">
    <citation type="submission" date="2016-10" db="EMBL/GenBank/DDBJ databases">
        <authorList>
            <person name="de Groot N.N."/>
        </authorList>
    </citation>
    <scope>NUCLEOTIDE SEQUENCE [LARGE SCALE GENOMIC DNA]</scope>
    <source>
        <strain evidence="4 5">DSM 21771</strain>
    </source>
</reference>
<dbReference type="InterPro" id="IPR038592">
    <property type="entry name" value="CheD-like_sf"/>
</dbReference>
<dbReference type="InterPro" id="IPR005659">
    <property type="entry name" value="Chemorcpt_Glu_NH3ase_CheD"/>
</dbReference>
<dbReference type="Gene3D" id="3.30.1330.200">
    <property type="match status" value="1"/>
</dbReference>
<gene>
    <name evidence="3" type="primary">cheD</name>
    <name evidence="4" type="ORF">SAMN04488123_10936</name>
</gene>
<name>A0A1G8PQV1_9BACI</name>
<evidence type="ECO:0000313" key="4">
    <source>
        <dbReference type="EMBL" id="SDI94250.1"/>
    </source>
</evidence>
<dbReference type="RefSeq" id="WP_090398856.1">
    <property type="nucleotide sequence ID" value="NZ_FNEN01000009.1"/>
</dbReference>
<evidence type="ECO:0000256" key="1">
    <source>
        <dbReference type="ARBA" id="ARBA00022500"/>
    </source>
</evidence>
<evidence type="ECO:0000313" key="5">
    <source>
        <dbReference type="Proteomes" id="UP000198853"/>
    </source>
</evidence>
<comment type="similarity">
    <text evidence="3">Belongs to the CheD family.</text>
</comment>
<organism evidence="4 5">
    <name type="scientific">Natribacillus halophilus</name>
    <dbReference type="NCBI Taxonomy" id="549003"/>
    <lineage>
        <taxon>Bacteria</taxon>
        <taxon>Bacillati</taxon>
        <taxon>Bacillota</taxon>
        <taxon>Bacilli</taxon>
        <taxon>Bacillales</taxon>
        <taxon>Bacillaceae</taxon>
        <taxon>Natribacillus</taxon>
    </lineage>
</organism>
<dbReference type="AlphaFoldDB" id="A0A1G8PQV1"/>
<dbReference type="PANTHER" id="PTHR35147">
    <property type="entry name" value="CHEMORECEPTOR GLUTAMINE DEAMIDASE CHED-RELATED"/>
    <property type="match status" value="1"/>
</dbReference>